<comment type="subcellular location">
    <subcellularLocation>
        <location evidence="1">Membrane</location>
        <topology evidence="1">Single-pass membrane protein</topology>
    </subcellularLocation>
</comment>
<evidence type="ECO:0000256" key="4">
    <source>
        <dbReference type="ARBA" id="ARBA00022989"/>
    </source>
</evidence>
<accession>A0A8C4SWS0</accession>
<proteinExistence type="inferred from homology"/>
<feature type="transmembrane region" description="Helical" evidence="6">
    <location>
        <begin position="96"/>
        <end position="115"/>
    </location>
</feature>
<sequence>MIRCLVKATGDVSRHLSQHLRTSERSLCTKATGNNGLTKPQSAGQSSAFNFKGLNPSSFDKKILLWAGRFKKEEEIPEIISHEILHSARNKIRIKIAYGMIGLLIAACVAMIISGKNAARRDESVTKWNLDKKAIWKEESQKDQLKAKE</sequence>
<dbReference type="Pfam" id="PF06388">
    <property type="entry name" value="DUF1075"/>
    <property type="match status" value="1"/>
</dbReference>
<dbReference type="Proteomes" id="UP000694620">
    <property type="component" value="Chromosome 12"/>
</dbReference>
<evidence type="ECO:0000256" key="6">
    <source>
        <dbReference type="SAM" id="Phobius"/>
    </source>
</evidence>
<protein>
    <submittedName>
        <fullName evidence="7">Protein FAM162A-like</fullName>
    </submittedName>
</protein>
<keyword evidence="4 6" id="KW-1133">Transmembrane helix</keyword>
<gene>
    <name evidence="7" type="primary">LOC114662553</name>
</gene>
<reference evidence="7" key="1">
    <citation type="submission" date="2021-06" db="EMBL/GenBank/DDBJ databases">
        <authorList>
            <consortium name="Wellcome Sanger Institute Data Sharing"/>
        </authorList>
    </citation>
    <scope>NUCLEOTIDE SEQUENCE [LARGE SCALE GENOMIC DNA]</scope>
</reference>
<evidence type="ECO:0000313" key="7">
    <source>
        <dbReference type="Ensembl" id="ENSECRP00000022583.1"/>
    </source>
</evidence>
<dbReference type="AlphaFoldDB" id="A0A8C4SWS0"/>
<evidence type="ECO:0000256" key="2">
    <source>
        <dbReference type="ARBA" id="ARBA00007363"/>
    </source>
</evidence>
<dbReference type="RefSeq" id="XP_028671918.1">
    <property type="nucleotide sequence ID" value="XM_028816085.2"/>
</dbReference>
<dbReference type="PANTHER" id="PTHR13674:SF5">
    <property type="entry name" value="UPF0389 PROTEIN CG9231"/>
    <property type="match status" value="1"/>
</dbReference>
<keyword evidence="3 6" id="KW-0812">Transmembrane</keyword>
<organism evidence="7 8">
    <name type="scientific">Erpetoichthys calabaricus</name>
    <name type="common">Rope fish</name>
    <name type="synonym">Calamoichthys calabaricus</name>
    <dbReference type="NCBI Taxonomy" id="27687"/>
    <lineage>
        <taxon>Eukaryota</taxon>
        <taxon>Metazoa</taxon>
        <taxon>Chordata</taxon>
        <taxon>Craniata</taxon>
        <taxon>Vertebrata</taxon>
        <taxon>Euteleostomi</taxon>
        <taxon>Actinopterygii</taxon>
        <taxon>Polypteriformes</taxon>
        <taxon>Polypteridae</taxon>
        <taxon>Erpetoichthys</taxon>
    </lineage>
</organism>
<dbReference type="GO" id="GO:0016020">
    <property type="term" value="C:membrane"/>
    <property type="evidence" value="ECO:0007669"/>
    <property type="project" value="UniProtKB-SubCell"/>
</dbReference>
<dbReference type="OrthoDB" id="8193498at2759"/>
<reference evidence="7" key="3">
    <citation type="submission" date="2025-09" db="UniProtKB">
        <authorList>
            <consortium name="Ensembl"/>
        </authorList>
    </citation>
    <scope>IDENTIFICATION</scope>
</reference>
<reference evidence="7" key="2">
    <citation type="submission" date="2025-08" db="UniProtKB">
        <authorList>
            <consortium name="Ensembl"/>
        </authorList>
    </citation>
    <scope>IDENTIFICATION</scope>
</reference>
<comment type="similarity">
    <text evidence="2">Belongs to the UPF0389 family.</text>
</comment>
<evidence type="ECO:0000256" key="3">
    <source>
        <dbReference type="ARBA" id="ARBA00022692"/>
    </source>
</evidence>
<evidence type="ECO:0000313" key="8">
    <source>
        <dbReference type="Proteomes" id="UP000694620"/>
    </source>
</evidence>
<keyword evidence="8" id="KW-1185">Reference proteome</keyword>
<evidence type="ECO:0000256" key="1">
    <source>
        <dbReference type="ARBA" id="ARBA00004167"/>
    </source>
</evidence>
<name>A0A8C4SWS0_ERPCA</name>
<dbReference type="GeneID" id="114662553"/>
<dbReference type="GeneTree" id="ENSGT00640000091497"/>
<dbReference type="PANTHER" id="PTHR13674">
    <property type="entry name" value="GROWTH AND TRANSFORMATION-DEPENDENT PROTEIN"/>
    <property type="match status" value="1"/>
</dbReference>
<keyword evidence="5 6" id="KW-0472">Membrane</keyword>
<dbReference type="InterPro" id="IPR009432">
    <property type="entry name" value="DUF1075"/>
</dbReference>
<evidence type="ECO:0000256" key="5">
    <source>
        <dbReference type="ARBA" id="ARBA00023136"/>
    </source>
</evidence>
<dbReference type="Ensembl" id="ENSECRT00000023065.1">
    <property type="protein sequence ID" value="ENSECRP00000022583.1"/>
    <property type="gene ID" value="ENSECRG00000015281.1"/>
</dbReference>